<dbReference type="Proteomes" id="UP000433071">
    <property type="component" value="Unassembled WGS sequence"/>
</dbReference>
<dbReference type="OrthoDB" id="1491115at2"/>
<feature type="region of interest" description="Disordered" evidence="1">
    <location>
        <begin position="1"/>
        <end position="64"/>
    </location>
</feature>
<evidence type="ECO:0000256" key="1">
    <source>
        <dbReference type="SAM" id="MobiDB-lite"/>
    </source>
</evidence>
<evidence type="ECO:0000313" key="3">
    <source>
        <dbReference type="Proteomes" id="UP000433071"/>
    </source>
</evidence>
<dbReference type="RefSeq" id="WP_155053019.1">
    <property type="nucleotide sequence ID" value="NZ_BAAAIB010000001.1"/>
</dbReference>
<protein>
    <submittedName>
        <fullName evidence="2">DUF2252 domain-containing protein</fullName>
    </submittedName>
</protein>
<accession>A0A6I3M9M9</accession>
<reference evidence="2 3" key="1">
    <citation type="submission" date="2019-11" db="EMBL/GenBank/DDBJ databases">
        <title>Agromyces kandeliae sp. nov., isolated from mangrove soil.</title>
        <authorList>
            <person name="Wang R."/>
        </authorList>
    </citation>
    <scope>NUCLEOTIDE SEQUENCE [LARGE SCALE GENOMIC DNA]</scope>
    <source>
        <strain evidence="2 3">JCM 11433</strain>
    </source>
</reference>
<comment type="caution">
    <text evidence="2">The sequence shown here is derived from an EMBL/GenBank/DDBJ whole genome shotgun (WGS) entry which is preliminary data.</text>
</comment>
<dbReference type="InterPro" id="IPR018721">
    <property type="entry name" value="DUF2252"/>
</dbReference>
<dbReference type="AlphaFoldDB" id="A0A6I3M9M9"/>
<name>A0A6I3M9M9_9MICO</name>
<sequence>MSTTIGFGGGPLDSDDEAGPNRTGIEELAPRDDFGARASAGRAARARAPRTSHAGWTPPPDRADPVALLEEQAITRVPELVPIRYARMARTPFDFFRGAALIMAADLVSTPVSGIMAQICGDAHLSNFGVFASPERDLVFDINDFDETLPGPWEWDVKRLAASLEVAGRHRGFAVEDRRRIVLGAVAAYRRQMRRSARERVLEAWYDRLDADEIRVRLRRAREANRVGKAQVKRAEAVLAKSRTRDSVRAFTKLVSIEGGRMRITADPPLIVPVEDLVEKGLEGEDVERIMRGILRGYRTTLRLPRHPLDEYEYVHMARKVVGVGSVGTRAWIVLLRGRGDDDPLILQAKEAEASVLERFLPASRYEQHGERVVQGQRLMQSASDLFLGWQRVTGVDGVERDFYIRQLHDWKGSADIENQQPVGAAMYAEACGETLARAHARAGDRVAIAEYLGGSDRFDRAILAFAGDYADQNDRDFAAFTAAIASGRLPVAERF</sequence>
<dbReference type="PANTHER" id="PTHR39441:SF1">
    <property type="entry name" value="DUF2252 DOMAIN-CONTAINING PROTEIN"/>
    <property type="match status" value="1"/>
</dbReference>
<keyword evidence="3" id="KW-1185">Reference proteome</keyword>
<dbReference type="EMBL" id="WMLB01000039">
    <property type="protein sequence ID" value="MTH69994.1"/>
    <property type="molecule type" value="Genomic_DNA"/>
</dbReference>
<proteinExistence type="predicted"/>
<dbReference type="PANTHER" id="PTHR39441">
    <property type="entry name" value="DUF2252 DOMAIN-CONTAINING PROTEIN"/>
    <property type="match status" value="1"/>
</dbReference>
<feature type="compositionally biased region" description="Basic and acidic residues" evidence="1">
    <location>
        <begin position="24"/>
        <end position="35"/>
    </location>
</feature>
<organism evidence="2 3">
    <name type="scientific">Agromyces bracchium</name>
    <dbReference type="NCBI Taxonomy" id="88376"/>
    <lineage>
        <taxon>Bacteria</taxon>
        <taxon>Bacillati</taxon>
        <taxon>Actinomycetota</taxon>
        <taxon>Actinomycetes</taxon>
        <taxon>Micrococcales</taxon>
        <taxon>Microbacteriaceae</taxon>
        <taxon>Agromyces</taxon>
    </lineage>
</organism>
<feature type="compositionally biased region" description="Gly residues" evidence="1">
    <location>
        <begin position="1"/>
        <end position="11"/>
    </location>
</feature>
<gene>
    <name evidence="2" type="ORF">GJ743_16605</name>
</gene>
<dbReference type="Pfam" id="PF10009">
    <property type="entry name" value="DUF2252"/>
    <property type="match status" value="1"/>
</dbReference>
<evidence type="ECO:0000313" key="2">
    <source>
        <dbReference type="EMBL" id="MTH69994.1"/>
    </source>
</evidence>